<feature type="non-terminal residue" evidence="6">
    <location>
        <position position="1"/>
    </location>
</feature>
<evidence type="ECO:0000256" key="4">
    <source>
        <dbReference type="ARBA" id="ARBA00022840"/>
    </source>
</evidence>
<evidence type="ECO:0000256" key="2">
    <source>
        <dbReference type="ARBA" id="ARBA00022801"/>
    </source>
</evidence>
<dbReference type="InterPro" id="IPR014017">
    <property type="entry name" value="DNA_helicase_UvrD-like_C"/>
</dbReference>
<gene>
    <name evidence="6" type="ORF">Q3982_08915</name>
</gene>
<dbReference type="GO" id="GO:0033202">
    <property type="term" value="C:DNA helicase complex"/>
    <property type="evidence" value="ECO:0007669"/>
    <property type="project" value="TreeGrafter"/>
</dbReference>
<keyword evidence="1" id="KW-0547">Nucleotide-binding</keyword>
<dbReference type="GO" id="GO:0005524">
    <property type="term" value="F:ATP binding"/>
    <property type="evidence" value="ECO:0007669"/>
    <property type="project" value="UniProtKB-KW"/>
</dbReference>
<keyword evidence="6" id="KW-0269">Exonuclease</keyword>
<keyword evidence="4" id="KW-0067">ATP-binding</keyword>
<reference evidence="6" key="1">
    <citation type="submission" date="2023-07" db="EMBL/GenBank/DDBJ databases">
        <title>Between Cages and Wild: Unraveling the Impact of Captivity on Animal Microbiomes and Antimicrobial Resistance.</title>
        <authorList>
            <person name="Schmartz G.P."/>
            <person name="Rehner J."/>
            <person name="Schuff M.J."/>
            <person name="Becker S.L."/>
            <person name="Kravczyk M."/>
            <person name="Gurevich A."/>
            <person name="Francke R."/>
            <person name="Mueller R."/>
            <person name="Keller V."/>
            <person name="Keller A."/>
        </authorList>
    </citation>
    <scope>NUCLEOTIDE SEQUENCE</scope>
    <source>
        <strain evidence="6">S12M_St_49</strain>
    </source>
</reference>
<evidence type="ECO:0000259" key="5">
    <source>
        <dbReference type="PROSITE" id="PS51217"/>
    </source>
</evidence>
<name>A0AA43RLJ9_9ACTN</name>
<evidence type="ECO:0000256" key="1">
    <source>
        <dbReference type="ARBA" id="ARBA00022741"/>
    </source>
</evidence>
<proteinExistence type="predicted"/>
<dbReference type="AlphaFoldDB" id="A0AA43RLJ9"/>
<sequence length="416" mass="46311">ERTVIQVEADRIAEIIEDMMQKECITDGKALKKPGYNDFCILLRATKTSAKPLADRLFEHGIPAVFSHDEAFFDIPEVSKMMALLKVISNPLDDVALLSAMMNPVFGFSADHIGIICSQKKRLSIYAALCNAAESGDTKASDFLAKTAFLRKFSATHTARQLISEIYEKTGLPEVYLTDEDGERKAKNLKRLLEVATECADGGYETVYEFLRFAERVKKGEIKLAGTSDTSAGGVKIMTVHHSKGLQFPVVFMAGLTSGPPIDTEAFKFDQEYGVGLKIYDSKPRTKTVTPMFEAVRQAKKQSDISEMLRIYYVAATRPKDNLFIISAKEGAEKNLSSAASRLSPDYFSKGEALDPVLVEDAKNFGELINYCALLHPSGKKPILNTFRPIKLKEAKKRKFQSRFRMKALTKQSLTK</sequence>
<keyword evidence="6" id="KW-0540">Nuclease</keyword>
<dbReference type="EMBL" id="JAUMVS010000306">
    <property type="protein sequence ID" value="MDO4842780.1"/>
    <property type="molecule type" value="Genomic_DNA"/>
</dbReference>
<protein>
    <submittedName>
        <fullName evidence="6">3'-5' exonuclease</fullName>
    </submittedName>
</protein>
<feature type="domain" description="UvrD-like helicase C-terminal" evidence="5">
    <location>
        <begin position="1"/>
        <end position="245"/>
    </location>
</feature>
<accession>A0AA43RLJ9</accession>
<dbReference type="GO" id="GO:0003677">
    <property type="term" value="F:DNA binding"/>
    <property type="evidence" value="ECO:0007669"/>
    <property type="project" value="InterPro"/>
</dbReference>
<dbReference type="SUPFAM" id="SSF52540">
    <property type="entry name" value="P-loop containing nucleoside triphosphate hydrolases"/>
    <property type="match status" value="1"/>
</dbReference>
<keyword evidence="7" id="KW-1185">Reference proteome</keyword>
<evidence type="ECO:0000256" key="3">
    <source>
        <dbReference type="ARBA" id="ARBA00022806"/>
    </source>
</evidence>
<dbReference type="GO" id="GO:0043138">
    <property type="term" value="F:3'-5' DNA helicase activity"/>
    <property type="evidence" value="ECO:0007669"/>
    <property type="project" value="TreeGrafter"/>
</dbReference>
<keyword evidence="2" id="KW-0378">Hydrolase</keyword>
<dbReference type="GO" id="GO:0000725">
    <property type="term" value="P:recombinational repair"/>
    <property type="evidence" value="ECO:0007669"/>
    <property type="project" value="TreeGrafter"/>
</dbReference>
<dbReference type="GO" id="GO:0005829">
    <property type="term" value="C:cytosol"/>
    <property type="evidence" value="ECO:0007669"/>
    <property type="project" value="TreeGrafter"/>
</dbReference>
<evidence type="ECO:0000313" key="7">
    <source>
        <dbReference type="Proteomes" id="UP001168575"/>
    </source>
</evidence>
<dbReference type="PROSITE" id="PS51217">
    <property type="entry name" value="UVRD_HELICASE_CTER"/>
    <property type="match status" value="1"/>
</dbReference>
<dbReference type="InterPro" id="IPR000212">
    <property type="entry name" value="DNA_helicase_UvrD/REP"/>
</dbReference>
<dbReference type="Pfam" id="PF13361">
    <property type="entry name" value="UvrD_C"/>
    <property type="match status" value="1"/>
</dbReference>
<dbReference type="PANTHER" id="PTHR11070">
    <property type="entry name" value="UVRD / RECB / PCRA DNA HELICASE FAMILY MEMBER"/>
    <property type="match status" value="1"/>
</dbReference>
<dbReference type="Gene3D" id="1.10.486.10">
    <property type="entry name" value="PCRA, domain 4"/>
    <property type="match status" value="1"/>
</dbReference>
<dbReference type="PANTHER" id="PTHR11070:SF48">
    <property type="entry name" value="ATP-DEPENDENT HELICASE_NUCLEASE SUBUNIT A"/>
    <property type="match status" value="1"/>
</dbReference>
<dbReference type="Gene3D" id="3.40.50.300">
    <property type="entry name" value="P-loop containing nucleotide triphosphate hydrolases"/>
    <property type="match status" value="1"/>
</dbReference>
<dbReference type="InterPro" id="IPR027417">
    <property type="entry name" value="P-loop_NTPase"/>
</dbReference>
<dbReference type="Proteomes" id="UP001168575">
    <property type="component" value="Unassembled WGS sequence"/>
</dbReference>
<keyword evidence="3" id="KW-0347">Helicase</keyword>
<evidence type="ECO:0000313" key="6">
    <source>
        <dbReference type="EMBL" id="MDO4842780.1"/>
    </source>
</evidence>
<dbReference type="GO" id="GO:0004527">
    <property type="term" value="F:exonuclease activity"/>
    <property type="evidence" value="ECO:0007669"/>
    <property type="project" value="UniProtKB-KW"/>
</dbReference>
<organism evidence="6 7">
    <name type="scientific">Phoenicibacter congonensis</name>
    <dbReference type="NCBI Taxonomy" id="1944646"/>
    <lineage>
        <taxon>Bacteria</taxon>
        <taxon>Bacillati</taxon>
        <taxon>Actinomycetota</taxon>
        <taxon>Coriobacteriia</taxon>
        <taxon>Eggerthellales</taxon>
        <taxon>Eggerthellaceae</taxon>
        <taxon>Phoenicibacter</taxon>
    </lineage>
</organism>
<comment type="caution">
    <text evidence="6">The sequence shown here is derived from an EMBL/GenBank/DDBJ whole genome shotgun (WGS) entry which is preliminary data.</text>
</comment>